<reference evidence="1" key="1">
    <citation type="journal article" date="2014" name="Int. J. Syst. Evol. Microbiol.">
        <title>Complete genome sequence of Corynebacterium casei LMG S-19264T (=DSM 44701T), isolated from a smear-ripened cheese.</title>
        <authorList>
            <consortium name="US DOE Joint Genome Institute (JGI-PGF)"/>
            <person name="Walter F."/>
            <person name="Albersmeier A."/>
            <person name="Kalinowski J."/>
            <person name="Ruckert C."/>
        </authorList>
    </citation>
    <scope>NUCLEOTIDE SEQUENCE</scope>
    <source>
        <strain evidence="1">JCM 19831</strain>
    </source>
</reference>
<organism evidence="1 2">
    <name type="scientific">Dactylosporangium sucinum</name>
    <dbReference type="NCBI Taxonomy" id="1424081"/>
    <lineage>
        <taxon>Bacteria</taxon>
        <taxon>Bacillati</taxon>
        <taxon>Actinomycetota</taxon>
        <taxon>Actinomycetes</taxon>
        <taxon>Micromonosporales</taxon>
        <taxon>Micromonosporaceae</taxon>
        <taxon>Dactylosporangium</taxon>
    </lineage>
</organism>
<evidence type="ECO:0000313" key="2">
    <source>
        <dbReference type="Proteomes" id="UP000642070"/>
    </source>
</evidence>
<comment type="caution">
    <text evidence="1">The sequence shown here is derived from an EMBL/GenBank/DDBJ whole genome shotgun (WGS) entry which is preliminary data.</text>
</comment>
<dbReference type="AlphaFoldDB" id="A0A917TW89"/>
<proteinExistence type="predicted"/>
<sequence length="266" mass="28776">MREGPRPASLELPFIRILGKEEANLRWPEVGLHLEMIGATYVGSSPSGTTSKAFTDALLKINGQPHPVPKFQTQAFIVAAAPKDSNVRLEITDTDRTQWIDLRTAETSTPIPGLYPERRDHASIRCNIASPDKAIDGSSAVLMTDAVLDPWVDTRGWAKSGRVWMTVELNLWYSRNGIAIALDTAASITLTGPEGPIPVTVPLSLGGPNQDDPHIGRAELTADVPAEIQTAQLTLQLKGTITVAGRAVPKWTPTCETVRDALAFNK</sequence>
<dbReference type="EMBL" id="BMPI01000022">
    <property type="protein sequence ID" value="GGM39879.1"/>
    <property type="molecule type" value="Genomic_DNA"/>
</dbReference>
<name>A0A917TW89_9ACTN</name>
<gene>
    <name evidence="1" type="ORF">GCM10007977_046630</name>
</gene>
<keyword evidence="2" id="KW-1185">Reference proteome</keyword>
<evidence type="ECO:0000313" key="1">
    <source>
        <dbReference type="EMBL" id="GGM39879.1"/>
    </source>
</evidence>
<protein>
    <submittedName>
        <fullName evidence="1">Uncharacterized protein</fullName>
    </submittedName>
</protein>
<accession>A0A917TW89</accession>
<reference evidence="1" key="2">
    <citation type="submission" date="2020-09" db="EMBL/GenBank/DDBJ databases">
        <authorList>
            <person name="Sun Q."/>
            <person name="Ohkuma M."/>
        </authorList>
    </citation>
    <scope>NUCLEOTIDE SEQUENCE</scope>
    <source>
        <strain evidence="1">JCM 19831</strain>
    </source>
</reference>
<dbReference type="Proteomes" id="UP000642070">
    <property type="component" value="Unassembled WGS sequence"/>
</dbReference>